<name>A0A085TUB7_9RHOB</name>
<dbReference type="eggNOG" id="ENOG502ZA69">
    <property type="taxonomic scope" value="Bacteria"/>
</dbReference>
<evidence type="ECO:0000313" key="1">
    <source>
        <dbReference type="EMBL" id="KFE34314.1"/>
    </source>
</evidence>
<accession>A0A085TUB7</accession>
<dbReference type="Proteomes" id="UP000028607">
    <property type="component" value="Unassembled WGS sequence"/>
</dbReference>
<reference evidence="2" key="1">
    <citation type="submission" date="2013-04" db="EMBL/GenBank/DDBJ databases">
        <title>Thioclava sp. 13D2W-2 Genome Sequencing.</title>
        <authorList>
            <person name="Lai Q."/>
            <person name="Li G."/>
            <person name="Shao Z."/>
        </authorList>
    </citation>
    <scope>NUCLEOTIDE SEQUENCE [LARGE SCALE GENOMIC DNA]</scope>
    <source>
        <strain evidence="2">13D2W-2</strain>
    </source>
</reference>
<keyword evidence="2" id="KW-1185">Reference proteome</keyword>
<dbReference type="PATRIC" id="fig|1317124.6.peg.2746"/>
<dbReference type="AlphaFoldDB" id="A0A085TUB7"/>
<protein>
    <recommendedName>
        <fullName evidence="3">DNA repair protein RadC</fullName>
    </recommendedName>
</protein>
<organism evidence="1 2">
    <name type="scientific">Thioclava atlantica</name>
    <dbReference type="NCBI Taxonomy" id="1317124"/>
    <lineage>
        <taxon>Bacteria</taxon>
        <taxon>Pseudomonadati</taxon>
        <taxon>Pseudomonadota</taxon>
        <taxon>Alphaproteobacteria</taxon>
        <taxon>Rhodobacterales</taxon>
        <taxon>Paracoccaceae</taxon>
        <taxon>Thioclava</taxon>
    </lineage>
</organism>
<gene>
    <name evidence="1" type="ORF">DW2_13580</name>
</gene>
<evidence type="ECO:0008006" key="3">
    <source>
        <dbReference type="Google" id="ProtNLM"/>
    </source>
</evidence>
<sequence length="174" mass="18823">MPMFDLPLQTQPETQKTGLPPSLLTVFADQDLPFALTTACHAPAALMSGQAHPKVLERFATLAEAMQGAIVHAEDITPEDAPRILAILDREGRLVLAGATCDGGVAWCHPVSDAAEARAVVSEASQTRAQAMRAAEWHEHSLARRLRHHADVLDARLVDPLWRVFASRALQIAA</sequence>
<reference evidence="1 2" key="2">
    <citation type="journal article" date="2015" name="Antonie Van Leeuwenhoek">
        <title>Thioclava indica sp. nov., isolated from surface seawater of the Indian Ocean.</title>
        <authorList>
            <person name="Liu Y."/>
            <person name="Lai Q."/>
            <person name="Du J."/>
            <person name="Xu H."/>
            <person name="Jiang L."/>
            <person name="Shao Z."/>
        </authorList>
    </citation>
    <scope>NUCLEOTIDE SEQUENCE [LARGE SCALE GENOMIC DNA]</scope>
    <source>
        <strain evidence="1 2">13D2W-2</strain>
    </source>
</reference>
<evidence type="ECO:0000313" key="2">
    <source>
        <dbReference type="Proteomes" id="UP000028607"/>
    </source>
</evidence>
<dbReference type="STRING" id="1317124.DW2_13580"/>
<comment type="caution">
    <text evidence="1">The sequence shown here is derived from an EMBL/GenBank/DDBJ whole genome shotgun (WGS) entry which is preliminary data.</text>
</comment>
<proteinExistence type="predicted"/>
<dbReference type="EMBL" id="AQRC01000011">
    <property type="protein sequence ID" value="KFE34314.1"/>
    <property type="molecule type" value="Genomic_DNA"/>
</dbReference>